<evidence type="ECO:0000256" key="1">
    <source>
        <dbReference type="SAM" id="MobiDB-lite"/>
    </source>
</evidence>
<gene>
    <name evidence="3" type="ORF">FRACYDRAFT_254208</name>
</gene>
<dbReference type="Proteomes" id="UP000095751">
    <property type="component" value="Unassembled WGS sequence"/>
</dbReference>
<dbReference type="Pfam" id="PF20710">
    <property type="entry name" value="DUF6824"/>
    <property type="match status" value="1"/>
</dbReference>
<accession>A0A1E7ELA0</accession>
<organism evidence="3 4">
    <name type="scientific">Fragilariopsis cylindrus CCMP1102</name>
    <dbReference type="NCBI Taxonomy" id="635003"/>
    <lineage>
        <taxon>Eukaryota</taxon>
        <taxon>Sar</taxon>
        <taxon>Stramenopiles</taxon>
        <taxon>Ochrophyta</taxon>
        <taxon>Bacillariophyta</taxon>
        <taxon>Bacillariophyceae</taxon>
        <taxon>Bacillariophycidae</taxon>
        <taxon>Bacillariales</taxon>
        <taxon>Bacillariaceae</taxon>
        <taxon>Fragilariopsis</taxon>
    </lineage>
</organism>
<evidence type="ECO:0000259" key="2">
    <source>
        <dbReference type="Pfam" id="PF20710"/>
    </source>
</evidence>
<protein>
    <recommendedName>
        <fullName evidence="2">DUF6824 domain-containing protein</fullName>
    </recommendedName>
</protein>
<evidence type="ECO:0000313" key="3">
    <source>
        <dbReference type="EMBL" id="OEU06654.1"/>
    </source>
</evidence>
<feature type="compositionally biased region" description="Polar residues" evidence="1">
    <location>
        <begin position="296"/>
        <end position="313"/>
    </location>
</feature>
<feature type="compositionally biased region" description="Polar residues" evidence="1">
    <location>
        <begin position="47"/>
        <end position="62"/>
    </location>
</feature>
<dbReference type="AlphaFoldDB" id="A0A1E7ELA0"/>
<dbReference type="EMBL" id="KV784405">
    <property type="protein sequence ID" value="OEU06654.1"/>
    <property type="molecule type" value="Genomic_DNA"/>
</dbReference>
<feature type="compositionally biased region" description="Low complexity" evidence="1">
    <location>
        <begin position="63"/>
        <end position="78"/>
    </location>
</feature>
<dbReference type="KEGG" id="fcy:FRACYDRAFT_254208"/>
<feature type="compositionally biased region" description="Polar residues" evidence="1">
    <location>
        <begin position="252"/>
        <end position="280"/>
    </location>
</feature>
<dbReference type="InterPro" id="IPR049227">
    <property type="entry name" value="DUF6824"/>
</dbReference>
<proteinExistence type="predicted"/>
<feature type="domain" description="DUF6824" evidence="2">
    <location>
        <begin position="114"/>
        <end position="203"/>
    </location>
</feature>
<keyword evidence="4" id="KW-1185">Reference proteome</keyword>
<feature type="compositionally biased region" description="Low complexity" evidence="1">
    <location>
        <begin position="316"/>
        <end position="327"/>
    </location>
</feature>
<reference evidence="3 4" key="1">
    <citation type="submission" date="2016-09" db="EMBL/GenBank/DDBJ databases">
        <title>Extensive genetic diversity and differential bi-allelic expression allows diatom success in the polar Southern Ocean.</title>
        <authorList>
            <consortium name="DOE Joint Genome Institute"/>
            <person name="Mock T."/>
            <person name="Otillar R.P."/>
            <person name="Strauss J."/>
            <person name="Dupont C."/>
            <person name="Frickenhaus S."/>
            <person name="Maumus F."/>
            <person name="Mcmullan M."/>
            <person name="Sanges R."/>
            <person name="Schmutz J."/>
            <person name="Toseland A."/>
            <person name="Valas R."/>
            <person name="Veluchamy A."/>
            <person name="Ward B.J."/>
            <person name="Allen A."/>
            <person name="Barry K."/>
            <person name="Falciatore A."/>
            <person name="Ferrante M."/>
            <person name="Fortunato A.E."/>
            <person name="Gloeckner G."/>
            <person name="Gruber A."/>
            <person name="Hipkin R."/>
            <person name="Janech M."/>
            <person name="Kroth P."/>
            <person name="Leese F."/>
            <person name="Lindquist E."/>
            <person name="Lyon B.R."/>
            <person name="Martin J."/>
            <person name="Mayer C."/>
            <person name="Parker M."/>
            <person name="Quesneville H."/>
            <person name="Raymond J."/>
            <person name="Uhlig C."/>
            <person name="Valentin K.U."/>
            <person name="Worden A.Z."/>
            <person name="Armbrust E.V."/>
            <person name="Bowler C."/>
            <person name="Green B."/>
            <person name="Moulton V."/>
            <person name="Van Oosterhout C."/>
            <person name="Grigoriev I."/>
        </authorList>
    </citation>
    <scope>NUCLEOTIDE SEQUENCE [LARGE SCALE GENOMIC DNA]</scope>
    <source>
        <strain evidence="3 4">CCMP1102</strain>
    </source>
</reference>
<dbReference type="InParanoid" id="A0A1E7ELA0"/>
<evidence type="ECO:0000313" key="4">
    <source>
        <dbReference type="Proteomes" id="UP000095751"/>
    </source>
</evidence>
<feature type="region of interest" description="Disordered" evidence="1">
    <location>
        <begin position="41"/>
        <end position="78"/>
    </location>
</feature>
<sequence>MLSSANIQTNNSIRTNSLNPIVYGNWNDKINESRRMISMNHPRDVSFPSNSSTSNRHSLVTKNSPSSVHNQNQNQNQSNEAVCNNNEINDYIINRNHLSPKYPSSSIQPSLSTVVIGKGKIPKNAPGNIHFRNLVRDRLQEYVDAKSKAVKSSIVTNVFSSIQETCFREQGAVEGVFLRYDHGFYSIASESAAREKISATFRDCLSEKYKSSSKNKVAKRRLANKERTTAAAAAVAEGKTKHKKQQQLQKQGSSLSCGSMMMTTTATSNPSSFIKSTTQTDYKDNKTYSAERVNPTVFSSRNPQHPVSNLMRRSSSDISSDEPIPISAFSNNNQGPVGRNERQL</sequence>
<name>A0A1E7ELA0_9STRA</name>
<feature type="region of interest" description="Disordered" evidence="1">
    <location>
        <begin position="293"/>
        <end position="344"/>
    </location>
</feature>
<feature type="region of interest" description="Disordered" evidence="1">
    <location>
        <begin position="236"/>
        <end position="280"/>
    </location>
</feature>